<comment type="similarity">
    <text evidence="1 3">Belongs to the sulfotransferase 1 family.</text>
</comment>
<dbReference type="SUPFAM" id="SSF52540">
    <property type="entry name" value="P-loop containing nucleoside triphosphate hydrolases"/>
    <property type="match status" value="1"/>
</dbReference>
<accession>A0A9R0IW26</accession>
<dbReference type="InterPro" id="IPR027417">
    <property type="entry name" value="P-loop_NTPase"/>
</dbReference>
<dbReference type="GO" id="GO:0008146">
    <property type="term" value="F:sulfotransferase activity"/>
    <property type="evidence" value="ECO:0000318"/>
    <property type="project" value="GO_Central"/>
</dbReference>
<protein>
    <recommendedName>
        <fullName evidence="3">Sulfotransferase</fullName>
        <ecNumber evidence="3">2.8.2.-</ecNumber>
    </recommendedName>
</protein>
<proteinExistence type="inferred from homology"/>
<dbReference type="AlphaFoldDB" id="A0A9R0IW26"/>
<dbReference type="RefSeq" id="XP_021855334.2">
    <property type="nucleotide sequence ID" value="XM_021999642.2"/>
</dbReference>
<dbReference type="EC" id="2.8.2.-" evidence="3"/>
<dbReference type="KEGG" id="soe:110794675"/>
<reference evidence="5" key="1">
    <citation type="journal article" date="2021" name="Nat. Commun.">
        <title>Genomic analyses provide insights into spinach domestication and the genetic basis of agronomic traits.</title>
        <authorList>
            <person name="Cai X."/>
            <person name="Sun X."/>
            <person name="Xu C."/>
            <person name="Sun H."/>
            <person name="Wang X."/>
            <person name="Ge C."/>
            <person name="Zhang Z."/>
            <person name="Wang Q."/>
            <person name="Fei Z."/>
            <person name="Jiao C."/>
            <person name="Wang Q."/>
        </authorList>
    </citation>
    <scope>NUCLEOTIDE SEQUENCE [LARGE SCALE GENOMIC DNA]</scope>
    <source>
        <strain evidence="5">cv. Varoflay</strain>
    </source>
</reference>
<keyword evidence="5" id="KW-1185">Reference proteome</keyword>
<dbReference type="Proteomes" id="UP000813463">
    <property type="component" value="Chromosome 6"/>
</dbReference>
<keyword evidence="2 3" id="KW-0808">Transferase</keyword>
<evidence type="ECO:0000313" key="5">
    <source>
        <dbReference type="Proteomes" id="UP000813463"/>
    </source>
</evidence>
<dbReference type="GeneID" id="110794675"/>
<evidence type="ECO:0000256" key="3">
    <source>
        <dbReference type="RuleBase" id="RU361155"/>
    </source>
</evidence>
<sequence length="342" mass="39942">MNQNQNQTMDEMCKEVQEEVEKLVKCLPKVTQRGSSFEMIKYQDSWYFITGNLFRNVVTFQKHFVAKHTDIIITSLPKTGSTWLKSLLFAVVNRANHPINQSPLLTCHPQELVYSLETDVYSEAFPYPRPHHLNEVKPPRLLSTHVPYTSLPESIKTSECRLLYICRNPLDTLVSSYYFFQEYMKKFQEKKQDFATKRSLGDTFEDFCNGKSLFGPFFEHVLGYWNMSLERPDKVLFLKYEDLKNDPELHLKRLAEFIGMSFSPKEENEGVIKQIVELCCIKTMKEVNKSGVINKFFEKKSYFRKGEVGDWTNHLTPSMVERMNKLMEAKLEGSGLSFKLLS</sequence>
<dbReference type="GO" id="GO:0051923">
    <property type="term" value="P:sulfation"/>
    <property type="evidence" value="ECO:0000318"/>
    <property type="project" value="GO_Central"/>
</dbReference>
<evidence type="ECO:0000313" key="6">
    <source>
        <dbReference type="RefSeq" id="XP_021855334.2"/>
    </source>
</evidence>
<dbReference type="GO" id="GO:0005737">
    <property type="term" value="C:cytoplasm"/>
    <property type="evidence" value="ECO:0000318"/>
    <property type="project" value="GO_Central"/>
</dbReference>
<feature type="domain" description="Sulfotransferase" evidence="4">
    <location>
        <begin position="69"/>
        <end position="335"/>
    </location>
</feature>
<gene>
    <name evidence="6" type="primary">LOC110794675</name>
</gene>
<organism evidence="5 6">
    <name type="scientific">Spinacia oleracea</name>
    <name type="common">Spinach</name>
    <dbReference type="NCBI Taxonomy" id="3562"/>
    <lineage>
        <taxon>Eukaryota</taxon>
        <taxon>Viridiplantae</taxon>
        <taxon>Streptophyta</taxon>
        <taxon>Embryophyta</taxon>
        <taxon>Tracheophyta</taxon>
        <taxon>Spermatophyta</taxon>
        <taxon>Magnoliopsida</taxon>
        <taxon>eudicotyledons</taxon>
        <taxon>Gunneridae</taxon>
        <taxon>Pentapetalae</taxon>
        <taxon>Caryophyllales</taxon>
        <taxon>Chenopodiaceae</taxon>
        <taxon>Chenopodioideae</taxon>
        <taxon>Anserineae</taxon>
        <taxon>Spinacia</taxon>
    </lineage>
</organism>
<evidence type="ECO:0000259" key="4">
    <source>
        <dbReference type="Pfam" id="PF00685"/>
    </source>
</evidence>
<dbReference type="InterPro" id="IPR000863">
    <property type="entry name" value="Sulfotransferase_dom"/>
</dbReference>
<name>A0A9R0IW26_SPIOL</name>
<dbReference type="Gene3D" id="3.40.50.300">
    <property type="entry name" value="P-loop containing nucleotide triphosphate hydrolases"/>
    <property type="match status" value="1"/>
</dbReference>
<reference evidence="6" key="2">
    <citation type="submission" date="2025-08" db="UniProtKB">
        <authorList>
            <consortium name="RefSeq"/>
        </authorList>
    </citation>
    <scope>IDENTIFICATION</scope>
    <source>
        <tissue evidence="6">Leaf</tissue>
    </source>
</reference>
<dbReference type="PANTHER" id="PTHR11783">
    <property type="entry name" value="SULFOTRANSFERASE SULT"/>
    <property type="match status" value="1"/>
</dbReference>
<evidence type="ECO:0000256" key="2">
    <source>
        <dbReference type="ARBA" id="ARBA00022679"/>
    </source>
</evidence>
<dbReference type="Pfam" id="PF00685">
    <property type="entry name" value="Sulfotransfer_1"/>
    <property type="match status" value="1"/>
</dbReference>
<evidence type="ECO:0000256" key="1">
    <source>
        <dbReference type="ARBA" id="ARBA00005771"/>
    </source>
</evidence>